<name>A0A9P6CZ22_9AGAR</name>
<evidence type="ECO:0000313" key="2">
    <source>
        <dbReference type="EMBL" id="KAF9485901.1"/>
    </source>
</evidence>
<dbReference type="EMBL" id="MU155133">
    <property type="protein sequence ID" value="KAF9485901.1"/>
    <property type="molecule type" value="Genomic_DNA"/>
</dbReference>
<gene>
    <name evidence="2" type="ORF">BDN70DRAFT_870845</name>
</gene>
<reference evidence="2" key="1">
    <citation type="submission" date="2020-11" db="EMBL/GenBank/DDBJ databases">
        <authorList>
            <consortium name="DOE Joint Genome Institute"/>
            <person name="Ahrendt S."/>
            <person name="Riley R."/>
            <person name="Andreopoulos W."/>
            <person name="Labutti K."/>
            <person name="Pangilinan J."/>
            <person name="Ruiz-Duenas F.J."/>
            <person name="Barrasa J.M."/>
            <person name="Sanchez-Garcia M."/>
            <person name="Camarero S."/>
            <person name="Miyauchi S."/>
            <person name="Serrano A."/>
            <person name="Linde D."/>
            <person name="Babiker R."/>
            <person name="Drula E."/>
            <person name="Ayuso-Fernandez I."/>
            <person name="Pacheco R."/>
            <person name="Padilla G."/>
            <person name="Ferreira P."/>
            <person name="Barriuso J."/>
            <person name="Kellner H."/>
            <person name="Castanera R."/>
            <person name="Alfaro M."/>
            <person name="Ramirez L."/>
            <person name="Pisabarro A.G."/>
            <person name="Kuo A."/>
            <person name="Tritt A."/>
            <person name="Lipzen A."/>
            <person name="He G."/>
            <person name="Yan M."/>
            <person name="Ng V."/>
            <person name="Cullen D."/>
            <person name="Martin F."/>
            <person name="Rosso M.-N."/>
            <person name="Henrissat B."/>
            <person name="Hibbett D."/>
            <person name="Martinez A.T."/>
            <person name="Grigoriev I.V."/>
        </authorList>
    </citation>
    <scope>NUCLEOTIDE SEQUENCE</scope>
    <source>
        <strain evidence="2">CIRM-BRFM 674</strain>
    </source>
</reference>
<sequence>MGRSAHPDFVYTCKNLLTLCERRMENSTSMLFSAISTWTGTLDALDYPTYVSSPTSAFICAMHQMYRLGMKQSQFKGYSAICNFLDKDDTLLDSVAHNIHFYALDIHDGYTSSGDLDLSSNCDIDLEFQAAVDFQMDLLHLGLESPYLVPTTNDVWLSDSEADLGEDEELYDFSGMPSLEDRSQQSTSEESIDECAPSHDALEPSFQCDWSPDKHASQKIVGSSLGMTLSPDSTGFHEIDVGTLGASPGLSTYLGPTRGEDYVEEHLFCDSPFGRLVGSELVNDHGTTSFEDEHASLPMLSGNEELEIRFTASCTNNRQVKKYFEENLEHLAPLSDSSNTSMECDLRLEASHSVLRTNVDVPNFLIMDFD</sequence>
<accession>A0A9P6CZ22</accession>
<evidence type="ECO:0000256" key="1">
    <source>
        <dbReference type="SAM" id="MobiDB-lite"/>
    </source>
</evidence>
<evidence type="ECO:0000313" key="3">
    <source>
        <dbReference type="Proteomes" id="UP000807469"/>
    </source>
</evidence>
<dbReference type="AlphaFoldDB" id="A0A9P6CZ22"/>
<dbReference type="Proteomes" id="UP000807469">
    <property type="component" value="Unassembled WGS sequence"/>
</dbReference>
<dbReference type="OrthoDB" id="10660726at2759"/>
<protein>
    <submittedName>
        <fullName evidence="2">Uncharacterized protein</fullName>
    </submittedName>
</protein>
<keyword evidence="3" id="KW-1185">Reference proteome</keyword>
<feature type="region of interest" description="Disordered" evidence="1">
    <location>
        <begin position="171"/>
        <end position="198"/>
    </location>
</feature>
<organism evidence="2 3">
    <name type="scientific">Pholiota conissans</name>
    <dbReference type="NCBI Taxonomy" id="109636"/>
    <lineage>
        <taxon>Eukaryota</taxon>
        <taxon>Fungi</taxon>
        <taxon>Dikarya</taxon>
        <taxon>Basidiomycota</taxon>
        <taxon>Agaricomycotina</taxon>
        <taxon>Agaricomycetes</taxon>
        <taxon>Agaricomycetidae</taxon>
        <taxon>Agaricales</taxon>
        <taxon>Agaricineae</taxon>
        <taxon>Strophariaceae</taxon>
        <taxon>Pholiota</taxon>
    </lineage>
</organism>
<comment type="caution">
    <text evidence="2">The sequence shown here is derived from an EMBL/GenBank/DDBJ whole genome shotgun (WGS) entry which is preliminary data.</text>
</comment>
<proteinExistence type="predicted"/>